<dbReference type="RefSeq" id="WP_284320695.1">
    <property type="nucleotide sequence ID" value="NZ_BSOB01000017.1"/>
</dbReference>
<keyword evidence="12" id="KW-1185">Reference proteome</keyword>
<keyword evidence="8" id="KW-0732">Signal</keyword>
<evidence type="ECO:0000256" key="4">
    <source>
        <dbReference type="ARBA" id="ARBA00022670"/>
    </source>
</evidence>
<dbReference type="InterPro" id="IPR012393">
    <property type="entry name" value="Tricorn_protease"/>
</dbReference>
<protein>
    <recommendedName>
        <fullName evidence="7">Tricorn protease homolog</fullName>
        <ecNumber evidence="7">3.4.21.-</ecNumber>
    </recommendedName>
</protein>
<keyword evidence="6 7" id="KW-0720">Serine protease</keyword>
<evidence type="ECO:0000313" key="11">
    <source>
        <dbReference type="EMBL" id="GLQ92964.1"/>
    </source>
</evidence>
<dbReference type="InterPro" id="IPR029045">
    <property type="entry name" value="ClpP/crotonase-like_dom_sf"/>
</dbReference>
<dbReference type="CDD" id="cd07562">
    <property type="entry name" value="Peptidase_S41_TRI"/>
    <property type="match status" value="1"/>
</dbReference>
<evidence type="ECO:0000259" key="10">
    <source>
        <dbReference type="Pfam" id="PF14684"/>
    </source>
</evidence>
<evidence type="ECO:0000256" key="2">
    <source>
        <dbReference type="ARBA" id="ARBA00008524"/>
    </source>
</evidence>
<evidence type="ECO:0000256" key="7">
    <source>
        <dbReference type="PIRNR" id="PIRNR036421"/>
    </source>
</evidence>
<keyword evidence="5 7" id="KW-0378">Hydrolase</keyword>
<gene>
    <name evidence="11" type="ORF">GCM10007901_19150</name>
</gene>
<dbReference type="Pfam" id="PF26549">
    <property type="entry name" value="Tricorn_N"/>
    <property type="match status" value="1"/>
</dbReference>
<organism evidence="11 12">
    <name type="scientific">Dyella acidisoli</name>
    <dbReference type="NCBI Taxonomy" id="1867834"/>
    <lineage>
        <taxon>Bacteria</taxon>
        <taxon>Pseudomonadati</taxon>
        <taxon>Pseudomonadota</taxon>
        <taxon>Gammaproteobacteria</taxon>
        <taxon>Lysobacterales</taxon>
        <taxon>Rhodanobacteraceae</taxon>
        <taxon>Dyella</taxon>
    </lineage>
</organism>
<name>A0ABQ5XP53_9GAMM</name>
<comment type="similarity">
    <text evidence="2 7">Belongs to the peptidase S41B family.</text>
</comment>
<comment type="caution">
    <text evidence="11">The sequence shown here is derived from an EMBL/GenBank/DDBJ whole genome shotgun (WGS) entry which is preliminary data.</text>
</comment>
<evidence type="ECO:0000256" key="6">
    <source>
        <dbReference type="ARBA" id="ARBA00022825"/>
    </source>
</evidence>
<feature type="chain" id="PRO_5046457672" description="Tricorn protease homolog" evidence="8">
    <location>
        <begin position="29"/>
        <end position="1076"/>
    </location>
</feature>
<dbReference type="GO" id="GO:0008233">
    <property type="term" value="F:peptidase activity"/>
    <property type="evidence" value="ECO:0007669"/>
    <property type="project" value="UniProtKB-KW"/>
</dbReference>
<dbReference type="Gene3D" id="3.30.750.44">
    <property type="match status" value="1"/>
</dbReference>
<feature type="domain" description="Tail specific protease" evidence="9">
    <location>
        <begin position="893"/>
        <end position="1050"/>
    </location>
</feature>
<dbReference type="PANTHER" id="PTHR43253:SF1">
    <property type="entry name" value="TRICORN PROTEASE HOMOLOG 2-RELATED"/>
    <property type="match status" value="1"/>
</dbReference>
<dbReference type="SUPFAM" id="SSF52096">
    <property type="entry name" value="ClpP/crotonase"/>
    <property type="match status" value="1"/>
</dbReference>
<evidence type="ECO:0000256" key="3">
    <source>
        <dbReference type="ARBA" id="ARBA00022490"/>
    </source>
</evidence>
<feature type="domain" description="Tricorn protease C1" evidence="10">
    <location>
        <begin position="705"/>
        <end position="761"/>
    </location>
</feature>
<dbReference type="Pfam" id="PF03572">
    <property type="entry name" value="Peptidase_S41"/>
    <property type="match status" value="1"/>
</dbReference>
<proteinExistence type="inferred from homology"/>
<keyword evidence="3 7" id="KW-0963">Cytoplasm</keyword>
<keyword evidence="4 7" id="KW-0645">Protease</keyword>
<reference evidence="12" key="1">
    <citation type="journal article" date="2019" name="Int. J. Syst. Evol. Microbiol.">
        <title>The Global Catalogue of Microorganisms (GCM) 10K type strain sequencing project: providing services to taxonomists for standard genome sequencing and annotation.</title>
        <authorList>
            <consortium name="The Broad Institute Genomics Platform"/>
            <consortium name="The Broad Institute Genome Sequencing Center for Infectious Disease"/>
            <person name="Wu L."/>
            <person name="Ma J."/>
        </authorList>
    </citation>
    <scope>NUCLEOTIDE SEQUENCE [LARGE SCALE GENOMIC DNA]</scope>
    <source>
        <strain evidence="12">NBRC 111980</strain>
    </source>
</reference>
<dbReference type="InterPro" id="IPR028204">
    <property type="entry name" value="Tricorn_C1"/>
</dbReference>
<dbReference type="InterPro" id="IPR005151">
    <property type="entry name" value="Tail-specific_protease"/>
</dbReference>
<dbReference type="Pfam" id="PF07676">
    <property type="entry name" value="PD40"/>
    <property type="match status" value="2"/>
</dbReference>
<dbReference type="EMBL" id="BSOB01000017">
    <property type="protein sequence ID" value="GLQ92964.1"/>
    <property type="molecule type" value="Genomic_DNA"/>
</dbReference>
<comment type="subcellular location">
    <subcellularLocation>
        <location evidence="1 7">Cytoplasm</location>
    </subcellularLocation>
</comment>
<dbReference type="GO" id="GO:0006508">
    <property type="term" value="P:proteolysis"/>
    <property type="evidence" value="ECO:0007669"/>
    <property type="project" value="UniProtKB-KW"/>
</dbReference>
<dbReference type="Gene3D" id="2.120.10.30">
    <property type="entry name" value="TolB, C-terminal domain"/>
    <property type="match status" value="1"/>
</dbReference>
<evidence type="ECO:0000256" key="1">
    <source>
        <dbReference type="ARBA" id="ARBA00004496"/>
    </source>
</evidence>
<evidence type="ECO:0000259" key="9">
    <source>
        <dbReference type="Pfam" id="PF03572"/>
    </source>
</evidence>
<sequence length="1076" mass="118573">MNGSWWIGRISAIVLALLFSTISPPANTEDAPKTIDAPLWLRYPAISPDGKTIAFIFHGHLFTVPSSGGIAKALTSGTSHETAPVWSPNGKSIAFASDLHGNYDVYVIDADGGAQKRLTAYSADDIPTAFTPDGQSVLFSSHRTDTRTSAKYPANFLPELYQVPVAEGLSPTLVLSTPALGAHYDRSGQHLLYEDVKGVEDIWRKHETFANAHKLFVYDVRKNSFTQLPGYQGENRNPQWAPDQTSIFFLSEQSGSFNVWRQALAKGAAAKQITHFTKNPVRFLTVADDGTLCFGFDGEIYTLPAGSTLPVKLSVAVPSGDTRQTNTTLHLKSDATEMALSPTGREMAFIVRGDVYVVSTETGATRRITNTPAQERGIAFSPDGRHLAFAAEYGRPWSLYEASLGKPEDTGFVGASAIDIHPLLENDKDNQQPRYSPDGKEVAFLENRATLKVLNLATKTTRLILPGDVNYSVEDGDQWFDWSPDGKRFLVNFLDLNRWSRKAGLIDASGRGTLLNLAASGFEEIKPRWSPDGRALIWISDKFGLHGAGYDADFDGDVLEMFLSQNAFDRFNLSSAEAKTTPAPTNHPAESLELEDRDDRTVRLTLGSSNVVDAQLTPDGEQLIYAARGATSVELWSLTPRDKNLHRLASVSAKPGDDAPVSVSLTSDGKTAYLLATGKTTRVNIASDTVTPVAFDAEKQIDGMAERAWLFDHVWRLEKAKFFDAEMNGVDWDYYRTVYSRFLPFIDNDEDFAEMCSEMVGELNASHLGCRYKRESSDETAALGAFYDPDYHGPGLKIQEVIEKGPLSGAAIAPGTIIERIDAQAIPAGCDPSLVLNHKAGKRIVVDLIDPMTQQRRQITVKPITLAEEQDLLYARWVKHQREEVDRLSGGQVGYVHLKAMNNRAYRDMFDDVFGRDGDKPALLIDTRYNHGGHMRDDLITLLSGKRYLHYVPRGRSIGWDPVAPVGKWAGKTTLLVNEDNYSDGHLFPWVYQHLQLGKLVGMPVPGTGTSAFRETEQNPRITIGVPHGAVEDTNSIVMERVQIEPDIRVANNPASLAKGQDLQLERAVQLLKDGK</sequence>
<evidence type="ECO:0000313" key="12">
    <source>
        <dbReference type="Proteomes" id="UP001156670"/>
    </source>
</evidence>
<dbReference type="InterPro" id="IPR011659">
    <property type="entry name" value="WD40"/>
</dbReference>
<evidence type="ECO:0000256" key="5">
    <source>
        <dbReference type="ARBA" id="ARBA00022801"/>
    </source>
</evidence>
<dbReference type="SUPFAM" id="SSF69304">
    <property type="entry name" value="Tricorn protease N-terminal domain"/>
    <property type="match status" value="1"/>
</dbReference>
<accession>A0ABQ5XP53</accession>
<dbReference type="InterPro" id="IPR011042">
    <property type="entry name" value="6-blade_b-propeller_TolB-like"/>
</dbReference>
<dbReference type="PANTHER" id="PTHR43253">
    <property type="entry name" value="TRICORN PROTEASE HOMOLOG 2-RELATED"/>
    <property type="match status" value="1"/>
</dbReference>
<dbReference type="Pfam" id="PF14684">
    <property type="entry name" value="Tricorn_C1"/>
    <property type="match status" value="1"/>
</dbReference>
<dbReference type="EC" id="3.4.21.-" evidence="7"/>
<dbReference type="Gene3D" id="3.90.226.10">
    <property type="entry name" value="2-enoyl-CoA Hydratase, Chain A, domain 1"/>
    <property type="match status" value="1"/>
</dbReference>
<dbReference type="Proteomes" id="UP001156670">
    <property type="component" value="Unassembled WGS sequence"/>
</dbReference>
<feature type="signal peptide" evidence="8">
    <location>
        <begin position="1"/>
        <end position="28"/>
    </location>
</feature>
<dbReference type="PIRSF" id="PIRSF036421">
    <property type="entry name" value="Tricorn_protease"/>
    <property type="match status" value="1"/>
</dbReference>
<comment type="function">
    <text evidence="7">Degrades oligopeptides.</text>
</comment>
<dbReference type="SUPFAM" id="SSF82171">
    <property type="entry name" value="DPP6 N-terminal domain-like"/>
    <property type="match status" value="1"/>
</dbReference>
<dbReference type="Gene3D" id="2.120.10.60">
    <property type="entry name" value="Tricorn protease N-terminal domain"/>
    <property type="match status" value="1"/>
</dbReference>
<evidence type="ECO:0000256" key="8">
    <source>
        <dbReference type="SAM" id="SignalP"/>
    </source>
</evidence>